<dbReference type="InterPro" id="IPR023232">
    <property type="entry name" value="Glyco_hydro_2_AS"/>
</dbReference>
<keyword evidence="2 8" id="KW-0378">Hydrolase</keyword>
<dbReference type="HOGENOM" id="CLU_006501_6_3_0"/>
<evidence type="ECO:0000259" key="6">
    <source>
        <dbReference type="Pfam" id="PF02836"/>
    </source>
</evidence>
<dbReference type="Gene3D" id="2.60.120.260">
    <property type="entry name" value="Galactose-binding domain-like"/>
    <property type="match status" value="1"/>
</dbReference>
<evidence type="ECO:0000256" key="3">
    <source>
        <dbReference type="ARBA" id="ARBA00023295"/>
    </source>
</evidence>
<dbReference type="CAZy" id="GH2">
    <property type="family name" value="Glycoside Hydrolase Family 2"/>
</dbReference>
<dbReference type="STRING" id="234267.Acid_7301"/>
<dbReference type="InterPro" id="IPR006102">
    <property type="entry name" value="Ig-like_GH2"/>
</dbReference>
<protein>
    <submittedName>
        <fullName evidence="8">Glycoside hydrolase family 2, sugar binding</fullName>
    </submittedName>
</protein>
<dbReference type="PROSITE" id="PS00608">
    <property type="entry name" value="GLYCOSYL_HYDROL_F2_2"/>
    <property type="match status" value="1"/>
</dbReference>
<dbReference type="InterPro" id="IPR006101">
    <property type="entry name" value="Glyco_hydro_2"/>
</dbReference>
<dbReference type="PANTHER" id="PTHR42732">
    <property type="entry name" value="BETA-GALACTOSIDASE"/>
    <property type="match status" value="1"/>
</dbReference>
<feature type="chain" id="PRO_5004162952" evidence="4">
    <location>
        <begin position="22"/>
        <end position="599"/>
    </location>
</feature>
<name>Q01Q58_SOLUE</name>
<dbReference type="InterPro" id="IPR036156">
    <property type="entry name" value="Beta-gal/glucu_dom_sf"/>
</dbReference>
<sequence length="599" mass="68308" precursor="true">MSILRTFLSAALCLGVIPACAADLELIQNAARRDGISLNGPWHAIVDPYESGYLDYRYRPYADGGFGANKKPKTKSDLIEYDFDSSSTLNVPGDWNTQRPELLLYEGTIWYKRDFDCVKQPGHRIFLWFGAANYRAMVFLNGAKIGEHAGGFTPFQFEITDKVRDKGNVVIVKVDDQRKQEFIPTVMTDWWNYGGLTREVRIVDVPGTFVQDYSIQLEKGRQSQIGGWVRLNGADLRQKVTVRIPEAGITQTFTPDETGLARISFDATLNLWSPESPKLYDVTVEAGADHVTDRIGFRTIEAKGRDLLLNGKPIHLRGVSVHAEAPFRAGRVFSEADGRTLLNWAKEVNCNFVRLPHYPHDEVMTRLADEMGLLVWSEIPVYWTISWENPETLRNAEHQLTEMIARDKNRASVILWSVANETPRGDARLKFLTALVERARSLDSTRLITAALETHYADPRTIVVEDPLGQYLDVVSCNEYVGWYDGPPEKIDTITWQTAYEKPFVLSEFGADAQASRHGDEFTRFTEENQADVYRRQVAMFKRIPFLTGTIAWVLVDFRSPRRPLAGIQDFYNRKGLFSDRGERKQAFYILRDYYKSVK</sequence>
<keyword evidence="4" id="KW-0732">Signal</keyword>
<dbReference type="Pfam" id="PF02837">
    <property type="entry name" value="Glyco_hydro_2_N"/>
    <property type="match status" value="1"/>
</dbReference>
<dbReference type="GO" id="GO:0005975">
    <property type="term" value="P:carbohydrate metabolic process"/>
    <property type="evidence" value="ECO:0007669"/>
    <property type="project" value="InterPro"/>
</dbReference>
<dbReference type="OrthoDB" id="9762066at2"/>
<dbReference type="FunCoup" id="Q01Q58">
    <property type="interactions" value="433"/>
</dbReference>
<comment type="similarity">
    <text evidence="1">Belongs to the glycosyl hydrolase 2 family.</text>
</comment>
<dbReference type="Pfam" id="PF00703">
    <property type="entry name" value="Glyco_hydro_2"/>
    <property type="match status" value="1"/>
</dbReference>
<dbReference type="KEGG" id="sus:Acid_7301"/>
<dbReference type="Gene3D" id="3.20.20.80">
    <property type="entry name" value="Glycosidases"/>
    <property type="match status" value="1"/>
</dbReference>
<evidence type="ECO:0000256" key="1">
    <source>
        <dbReference type="ARBA" id="ARBA00007401"/>
    </source>
</evidence>
<organism evidence="8">
    <name type="scientific">Solibacter usitatus (strain Ellin6076)</name>
    <dbReference type="NCBI Taxonomy" id="234267"/>
    <lineage>
        <taxon>Bacteria</taxon>
        <taxon>Pseudomonadati</taxon>
        <taxon>Acidobacteriota</taxon>
        <taxon>Terriglobia</taxon>
        <taxon>Bryobacterales</taxon>
        <taxon>Solibacteraceae</taxon>
        <taxon>Candidatus Solibacter</taxon>
    </lineage>
</organism>
<gene>
    <name evidence="8" type="ordered locus">Acid_7301</name>
</gene>
<dbReference type="InterPro" id="IPR051913">
    <property type="entry name" value="GH2_Domain-Containing"/>
</dbReference>
<dbReference type="EMBL" id="CP000473">
    <property type="protein sequence ID" value="ABJ88212.1"/>
    <property type="molecule type" value="Genomic_DNA"/>
</dbReference>
<feature type="domain" description="Glycosyl hydrolases family 2 sugar binding" evidence="7">
    <location>
        <begin position="78"/>
        <end position="206"/>
    </location>
</feature>
<evidence type="ECO:0000256" key="2">
    <source>
        <dbReference type="ARBA" id="ARBA00022801"/>
    </source>
</evidence>
<dbReference type="SUPFAM" id="SSF49303">
    <property type="entry name" value="beta-Galactosidase/glucuronidase domain"/>
    <property type="match status" value="1"/>
</dbReference>
<dbReference type="SUPFAM" id="SSF51445">
    <property type="entry name" value="(Trans)glycosidases"/>
    <property type="match status" value="1"/>
</dbReference>
<accession>Q01Q58</accession>
<dbReference type="PANTHER" id="PTHR42732:SF1">
    <property type="entry name" value="BETA-MANNOSIDASE"/>
    <property type="match status" value="1"/>
</dbReference>
<dbReference type="Gene3D" id="2.60.40.10">
    <property type="entry name" value="Immunoglobulins"/>
    <property type="match status" value="1"/>
</dbReference>
<dbReference type="InterPro" id="IPR008979">
    <property type="entry name" value="Galactose-bd-like_sf"/>
</dbReference>
<dbReference type="Pfam" id="PF02836">
    <property type="entry name" value="Glyco_hydro_2_C"/>
    <property type="match status" value="1"/>
</dbReference>
<dbReference type="InterPro" id="IPR013783">
    <property type="entry name" value="Ig-like_fold"/>
</dbReference>
<dbReference type="InterPro" id="IPR017853">
    <property type="entry name" value="GH"/>
</dbReference>
<feature type="domain" description="Glycoside hydrolase family 2 catalytic" evidence="6">
    <location>
        <begin position="301"/>
        <end position="598"/>
    </location>
</feature>
<dbReference type="InParanoid" id="Q01Q58"/>
<evidence type="ECO:0000313" key="8">
    <source>
        <dbReference type="EMBL" id="ABJ88212.1"/>
    </source>
</evidence>
<evidence type="ECO:0000259" key="5">
    <source>
        <dbReference type="Pfam" id="PF00703"/>
    </source>
</evidence>
<dbReference type="PRINTS" id="PR00132">
    <property type="entry name" value="GLHYDRLASE2"/>
</dbReference>
<dbReference type="AlphaFoldDB" id="Q01Q58"/>
<evidence type="ECO:0000259" key="7">
    <source>
        <dbReference type="Pfam" id="PF02837"/>
    </source>
</evidence>
<dbReference type="InterPro" id="IPR006103">
    <property type="entry name" value="Glyco_hydro_2_cat"/>
</dbReference>
<dbReference type="InterPro" id="IPR006104">
    <property type="entry name" value="Glyco_hydro_2_N"/>
</dbReference>
<evidence type="ECO:0000256" key="4">
    <source>
        <dbReference type="SAM" id="SignalP"/>
    </source>
</evidence>
<feature type="domain" description="Glycoside hydrolase family 2 immunoglobulin-like beta-sandwich" evidence="5">
    <location>
        <begin position="262"/>
        <end position="298"/>
    </location>
</feature>
<reference evidence="8" key="1">
    <citation type="submission" date="2006-10" db="EMBL/GenBank/DDBJ databases">
        <title>Complete sequence of Solibacter usitatus Ellin6076.</title>
        <authorList>
            <consortium name="US DOE Joint Genome Institute"/>
            <person name="Copeland A."/>
            <person name="Lucas S."/>
            <person name="Lapidus A."/>
            <person name="Barry K."/>
            <person name="Detter J.C."/>
            <person name="Glavina del Rio T."/>
            <person name="Hammon N."/>
            <person name="Israni S."/>
            <person name="Dalin E."/>
            <person name="Tice H."/>
            <person name="Pitluck S."/>
            <person name="Thompson L.S."/>
            <person name="Brettin T."/>
            <person name="Bruce D."/>
            <person name="Han C."/>
            <person name="Tapia R."/>
            <person name="Gilna P."/>
            <person name="Schmutz J."/>
            <person name="Larimer F."/>
            <person name="Land M."/>
            <person name="Hauser L."/>
            <person name="Kyrpides N."/>
            <person name="Mikhailova N."/>
            <person name="Janssen P.H."/>
            <person name="Kuske C.R."/>
            <person name="Richardson P."/>
        </authorList>
    </citation>
    <scope>NUCLEOTIDE SEQUENCE</scope>
    <source>
        <strain evidence="8">Ellin6076</strain>
    </source>
</reference>
<dbReference type="SUPFAM" id="SSF49785">
    <property type="entry name" value="Galactose-binding domain-like"/>
    <property type="match status" value="1"/>
</dbReference>
<feature type="signal peptide" evidence="4">
    <location>
        <begin position="1"/>
        <end position="21"/>
    </location>
</feature>
<keyword evidence="3" id="KW-0326">Glycosidase</keyword>
<proteinExistence type="inferred from homology"/>
<dbReference type="GO" id="GO:0004553">
    <property type="term" value="F:hydrolase activity, hydrolyzing O-glycosyl compounds"/>
    <property type="evidence" value="ECO:0007669"/>
    <property type="project" value="InterPro"/>
</dbReference>
<dbReference type="eggNOG" id="COG3250">
    <property type="taxonomic scope" value="Bacteria"/>
</dbReference>